<dbReference type="InterPro" id="IPR007409">
    <property type="entry name" value="Restrct_endonuc_type1_HsdR_N"/>
</dbReference>
<dbReference type="AlphaFoldDB" id="L8XY64"/>
<evidence type="ECO:0000313" key="3">
    <source>
        <dbReference type="Proteomes" id="UP000011617"/>
    </source>
</evidence>
<feature type="domain" description="Restriction endonuclease type I HsdR N-terminal" evidence="1">
    <location>
        <begin position="63"/>
        <end position="127"/>
    </location>
</feature>
<keyword evidence="3" id="KW-1185">Reference proteome</keyword>
<name>L8XY64_9GAMM</name>
<dbReference type="GO" id="GO:0005524">
    <property type="term" value="F:ATP binding"/>
    <property type="evidence" value="ECO:0007669"/>
    <property type="project" value="UniProtKB-KW"/>
</dbReference>
<dbReference type="EMBL" id="AOBV01000001">
    <property type="protein sequence ID" value="ELV08963.1"/>
    <property type="molecule type" value="Genomic_DNA"/>
</dbReference>
<comment type="caution">
    <text evidence="2">The sequence shown here is derived from an EMBL/GenBank/DDBJ whole genome shotgun (WGS) entry which is preliminary data.</text>
</comment>
<dbReference type="GO" id="GO:0009307">
    <property type="term" value="P:DNA restriction-modification system"/>
    <property type="evidence" value="ECO:0007669"/>
    <property type="project" value="UniProtKB-KW"/>
</dbReference>
<organism evidence="2 3">
    <name type="scientific">Wohlfahrtiimonas chitiniclastica SH04</name>
    <dbReference type="NCBI Taxonomy" id="1261130"/>
    <lineage>
        <taxon>Bacteria</taxon>
        <taxon>Pseudomonadati</taxon>
        <taxon>Pseudomonadota</taxon>
        <taxon>Gammaproteobacteria</taxon>
        <taxon>Cardiobacteriales</taxon>
        <taxon>Ignatzschineriaceae</taxon>
        <taxon>Wohlfahrtiimonas</taxon>
    </lineage>
</organism>
<dbReference type="RefSeq" id="WP_008314050.1">
    <property type="nucleotide sequence ID" value="NZ_KB372778.1"/>
</dbReference>
<dbReference type="GO" id="GO:0003677">
    <property type="term" value="F:DNA binding"/>
    <property type="evidence" value="ECO:0007669"/>
    <property type="project" value="UniProtKB-KW"/>
</dbReference>
<accession>L8XY64</accession>
<evidence type="ECO:0000259" key="1">
    <source>
        <dbReference type="Pfam" id="PF04313"/>
    </source>
</evidence>
<dbReference type="HOGENOM" id="CLU_045501_0_0_6"/>
<dbReference type="PATRIC" id="fig|1261130.3.peg.15"/>
<dbReference type="Proteomes" id="UP000011617">
    <property type="component" value="Unassembled WGS sequence"/>
</dbReference>
<dbReference type="OrthoDB" id="9148007at2"/>
<dbReference type="InterPro" id="IPR017035">
    <property type="entry name" value="UCP035009_HsdR_All3000-type"/>
</dbReference>
<gene>
    <name evidence="2" type="ORF">F387_00851</name>
</gene>
<protein>
    <recommendedName>
        <fullName evidence="1">Restriction endonuclease type I HsdR N-terminal domain-containing protein</fullName>
    </recommendedName>
</protein>
<evidence type="ECO:0000313" key="2">
    <source>
        <dbReference type="EMBL" id="ELV08963.1"/>
    </source>
</evidence>
<proteinExistence type="predicted"/>
<sequence length="358" mass="40910">MEFTEKLTALSGKIRQQKDSIQTEEATKTAFLLPFIGQVLGYDIFDPSEVIPEYTADVGIKKGEEVDYAIMHNGELQILIEAKKINEDLSVHHSAQLFRYFTTTTAKLAILTNGQIYKFYTDLDSPNKMDEKPFLEIDLLELDDLAISELRKLAKNNFDVESVLNSAGELKYLNAIKKILGAQLKEPEDDFMRVFISRVYDGQITQKVREQFSPLIIKAFSQFINDRINARLKSAMAGDVEVKPVLSSDATETQEDDQDKDDGIVTTLEEIEGFNIVKAIVRKHIDPNKIVARDTKSYFGILYDDNNRKPICRLHFNRAQKYIETFDENKESVRHPITSVDEIFDFEDQLVAVALSYE</sequence>
<dbReference type="Pfam" id="PF04313">
    <property type="entry name" value="HSDR_N"/>
    <property type="match status" value="1"/>
</dbReference>
<dbReference type="GO" id="GO:0009035">
    <property type="term" value="F:type I site-specific deoxyribonuclease activity"/>
    <property type="evidence" value="ECO:0007669"/>
    <property type="project" value="UniProtKB-EC"/>
</dbReference>
<dbReference type="PIRSF" id="PIRSF035009">
    <property type="entry name" value="UCP035009_HSDR_N"/>
    <property type="match status" value="1"/>
</dbReference>
<reference evidence="2 3" key="1">
    <citation type="journal article" date="2013" name="Genome Announc.">
        <title>Complete Genome Sequence of Wohlfahrtiimonas chitiniclastica Strain SH04, Isolated from Chrysomya megacephala Collected from Pudong International Airport in China.</title>
        <authorList>
            <person name="Cao X.M."/>
            <person name="Chen T."/>
            <person name="Xu L.Z."/>
            <person name="Yao L.S."/>
            <person name="Qi J."/>
            <person name="Zhang X.L."/>
            <person name="Yan Q.L."/>
            <person name="Deng Y.H."/>
            <person name="Guo T.Y."/>
            <person name="Wang J."/>
            <person name="Hu K.X."/>
            <person name="Xu B.L."/>
        </authorList>
    </citation>
    <scope>NUCLEOTIDE SEQUENCE [LARGE SCALE GENOMIC DNA]</scope>
    <source>
        <strain evidence="2 3">SH04</strain>
    </source>
</reference>